<evidence type="ECO:0000313" key="4">
    <source>
        <dbReference type="Proteomes" id="UP000250321"/>
    </source>
</evidence>
<dbReference type="PANTHER" id="PTHR35546">
    <property type="entry name" value="F-BOX PROTEIN INTERACTION DOMAIN PROTEIN-RELATED"/>
    <property type="match status" value="1"/>
</dbReference>
<dbReference type="PANTHER" id="PTHR35546:SF130">
    <property type="entry name" value="EXPRESSED PROTEIN"/>
    <property type="match status" value="1"/>
</dbReference>
<dbReference type="Gene3D" id="1.20.1280.50">
    <property type="match status" value="1"/>
</dbReference>
<dbReference type="OrthoDB" id="1295006at2759"/>
<feature type="region of interest" description="Disordered" evidence="1">
    <location>
        <begin position="504"/>
        <end position="551"/>
    </location>
</feature>
<dbReference type="Pfam" id="PF24750">
    <property type="entry name" value="b-prop_At3g26010-like"/>
    <property type="match status" value="1"/>
</dbReference>
<comment type="caution">
    <text evidence="3">The sequence shown here is derived from an EMBL/GenBank/DDBJ whole genome shotgun (WGS) entry which is preliminary data.</text>
</comment>
<organism evidence="3 4">
    <name type="scientific">Prunus yedoensis var. nudiflora</name>
    <dbReference type="NCBI Taxonomy" id="2094558"/>
    <lineage>
        <taxon>Eukaryota</taxon>
        <taxon>Viridiplantae</taxon>
        <taxon>Streptophyta</taxon>
        <taxon>Embryophyta</taxon>
        <taxon>Tracheophyta</taxon>
        <taxon>Spermatophyta</taxon>
        <taxon>Magnoliopsida</taxon>
        <taxon>eudicotyledons</taxon>
        <taxon>Gunneridae</taxon>
        <taxon>Pentapetalae</taxon>
        <taxon>rosids</taxon>
        <taxon>fabids</taxon>
        <taxon>Rosales</taxon>
        <taxon>Rosaceae</taxon>
        <taxon>Amygdaloideae</taxon>
        <taxon>Amygdaleae</taxon>
        <taxon>Prunus</taxon>
    </lineage>
</organism>
<dbReference type="SMART" id="SM00256">
    <property type="entry name" value="FBOX"/>
    <property type="match status" value="1"/>
</dbReference>
<reference evidence="3 4" key="1">
    <citation type="submission" date="2018-02" db="EMBL/GenBank/DDBJ databases">
        <title>Draft genome of wild Prunus yedoensis var. nudiflora.</title>
        <authorList>
            <person name="Baek S."/>
            <person name="Kim J.-H."/>
            <person name="Choi K."/>
            <person name="Kim G.-B."/>
            <person name="Cho A."/>
            <person name="Jang H."/>
            <person name="Shin C.-H."/>
            <person name="Yu H.-J."/>
            <person name="Mun J.-H."/>
        </authorList>
    </citation>
    <scope>NUCLEOTIDE SEQUENCE [LARGE SCALE GENOMIC DNA]</scope>
    <source>
        <strain evidence="4">cv. Jeju island</strain>
        <tissue evidence="3">Leaf</tissue>
    </source>
</reference>
<dbReference type="EMBL" id="PJQY01001223">
    <property type="protein sequence ID" value="PQQ04581.1"/>
    <property type="molecule type" value="Genomic_DNA"/>
</dbReference>
<dbReference type="Proteomes" id="UP000250321">
    <property type="component" value="Unassembled WGS sequence"/>
</dbReference>
<gene>
    <name evidence="3" type="ORF">Pyn_24256</name>
</gene>
<dbReference type="InterPro" id="IPR056592">
    <property type="entry name" value="Beta-prop_At3g26010-like"/>
</dbReference>
<protein>
    <recommendedName>
        <fullName evidence="2">F-box domain-containing protein</fullName>
    </recommendedName>
</protein>
<keyword evidence="4" id="KW-1185">Reference proteome</keyword>
<name>A0A314YHH4_PRUYE</name>
<dbReference type="InterPro" id="IPR036047">
    <property type="entry name" value="F-box-like_dom_sf"/>
</dbReference>
<sequence length="551" mass="63496">MNTSRDDLPEFVLLEILSRLPPKCAARCMCVSKRWFSLIFDPYFFRHYFQIQSDNQNPIIARARAPAIIISDRRRTTRRRSKFLSTSSSEQPDEDEPCERKFFSMSSEPDHQPHEHELSLSFLPCFQADIVDPYKGEPVVVGAYNDLILCCATTYYQRDYYICNPYTKQWDALPPPPRRGRQGGLGGRHKCVMVGFVCDPYYRKQAAAGQERSSRRSFNIQLNHNLINVEYRYKVVRINDDKLEFPEVSGEFYLEIFSSETGQWTQGRVNSPRGFCFSKLAPYPGVAHNGSLYWWSDVEGFTVGLDLYSPRDQLDDSIYLFRYIDKPEIESGRFDFLSECGGGGGGCLRMCVFSPTNLDHDDPAHTLGAVSVWELKDDGHGVWDWDWEGHGQVKETAKWCLVDTACMFDLISANPLTKKWNDEHHGRTKRVSVLAFDPNNEDVLYLQLFGRIVMYKIGARTLKETTWTTQFTPFILRWGGRSVFPVFPFVLPWWPTPILTSRSNHHHEAEEQQHTHTLVSSKRPRENGRKETAAADASSSSSRRSRKRSGR</sequence>
<dbReference type="AlphaFoldDB" id="A0A314YHH4"/>
<dbReference type="Pfam" id="PF12937">
    <property type="entry name" value="F-box-like"/>
    <property type="match status" value="1"/>
</dbReference>
<feature type="domain" description="F-box" evidence="2">
    <location>
        <begin position="2"/>
        <end position="48"/>
    </location>
</feature>
<dbReference type="InterPro" id="IPR055290">
    <property type="entry name" value="At3g26010-like"/>
</dbReference>
<evidence type="ECO:0000313" key="3">
    <source>
        <dbReference type="EMBL" id="PQQ04581.1"/>
    </source>
</evidence>
<dbReference type="CDD" id="cd22157">
    <property type="entry name" value="F-box_AtFBW1-like"/>
    <property type="match status" value="1"/>
</dbReference>
<feature type="region of interest" description="Disordered" evidence="1">
    <location>
        <begin position="79"/>
        <end position="98"/>
    </location>
</feature>
<dbReference type="STRING" id="2094558.A0A314YHH4"/>
<accession>A0A314YHH4</accession>
<proteinExistence type="predicted"/>
<evidence type="ECO:0000256" key="1">
    <source>
        <dbReference type="SAM" id="MobiDB-lite"/>
    </source>
</evidence>
<dbReference type="PROSITE" id="PS50181">
    <property type="entry name" value="FBOX"/>
    <property type="match status" value="1"/>
</dbReference>
<dbReference type="InterPro" id="IPR001810">
    <property type="entry name" value="F-box_dom"/>
</dbReference>
<feature type="compositionally biased region" description="Basic and acidic residues" evidence="1">
    <location>
        <begin position="523"/>
        <end position="533"/>
    </location>
</feature>
<evidence type="ECO:0000259" key="2">
    <source>
        <dbReference type="PROSITE" id="PS50181"/>
    </source>
</evidence>
<dbReference type="SUPFAM" id="SSF81383">
    <property type="entry name" value="F-box domain"/>
    <property type="match status" value="1"/>
</dbReference>